<organism evidence="1">
    <name type="scientific">marine metagenome</name>
    <dbReference type="NCBI Taxonomy" id="408172"/>
    <lineage>
        <taxon>unclassified sequences</taxon>
        <taxon>metagenomes</taxon>
        <taxon>ecological metagenomes</taxon>
    </lineage>
</organism>
<dbReference type="Gene3D" id="3.40.190.10">
    <property type="entry name" value="Periplasmic binding protein-like II"/>
    <property type="match status" value="1"/>
</dbReference>
<sequence length="196" mass="21884">RSLSTKKGLEAFTTFTNWATKDGIFDPGLFDNEREGFGNGLTSTFLTGGTWYWGVLDGYSVPRKDVSPMPYPRFSSGKDVGGVAYGYCVFVTKQSENKEMAWKWLNFLENRPEAYIVHGYFQPRLSLDKALAAKYIPSYEVFGEELKTAAAILASPKLSEIQDAVGGAVQRVLFQDMSNKDSLAMLKDDVENILEM</sequence>
<reference evidence="1" key="1">
    <citation type="submission" date="2018-05" db="EMBL/GenBank/DDBJ databases">
        <authorList>
            <person name="Lanie J.A."/>
            <person name="Ng W.-L."/>
            <person name="Kazmierczak K.M."/>
            <person name="Andrzejewski T.M."/>
            <person name="Davidsen T.M."/>
            <person name="Wayne K.J."/>
            <person name="Tettelin H."/>
            <person name="Glass J.I."/>
            <person name="Rusch D."/>
            <person name="Podicherti R."/>
            <person name="Tsui H.-C.T."/>
            <person name="Winkler M.E."/>
        </authorList>
    </citation>
    <scope>NUCLEOTIDE SEQUENCE</scope>
</reference>
<dbReference type="EMBL" id="UINC01194327">
    <property type="protein sequence ID" value="SVE10364.1"/>
    <property type="molecule type" value="Genomic_DNA"/>
</dbReference>
<dbReference type="SUPFAM" id="SSF53850">
    <property type="entry name" value="Periplasmic binding protein-like II"/>
    <property type="match status" value="1"/>
</dbReference>
<evidence type="ECO:0000313" key="1">
    <source>
        <dbReference type="EMBL" id="SVE10364.1"/>
    </source>
</evidence>
<accession>A0A383ARQ4</accession>
<feature type="non-terminal residue" evidence="1">
    <location>
        <position position="1"/>
    </location>
</feature>
<dbReference type="AlphaFoldDB" id="A0A383ARQ4"/>
<protein>
    <recommendedName>
        <fullName evidence="2">Extracellular solute-binding protein</fullName>
    </recommendedName>
</protein>
<proteinExistence type="predicted"/>
<name>A0A383ARQ4_9ZZZZ</name>
<gene>
    <name evidence="1" type="ORF">METZ01_LOCUS463218</name>
</gene>
<evidence type="ECO:0008006" key="2">
    <source>
        <dbReference type="Google" id="ProtNLM"/>
    </source>
</evidence>